<feature type="chain" id="PRO_5024319354" description="F5/8 type C domain-containing protein" evidence="2">
    <location>
        <begin position="24"/>
        <end position="239"/>
    </location>
</feature>
<dbReference type="KEGG" id="dov:DSCO28_42210"/>
<keyword evidence="1" id="KW-1133">Transmembrane helix</keyword>
<gene>
    <name evidence="3" type="ORF">DSCO28_42210</name>
</gene>
<proteinExistence type="predicted"/>
<dbReference type="Proteomes" id="UP000425960">
    <property type="component" value="Chromosome"/>
</dbReference>
<keyword evidence="2" id="KW-0732">Signal</keyword>
<feature type="transmembrane region" description="Helical" evidence="1">
    <location>
        <begin position="214"/>
        <end position="233"/>
    </location>
</feature>
<dbReference type="EMBL" id="AP021876">
    <property type="protein sequence ID" value="BBO83655.1"/>
    <property type="molecule type" value="Genomic_DNA"/>
</dbReference>
<accession>A0A5K7ZTV8</accession>
<protein>
    <recommendedName>
        <fullName evidence="5">F5/8 type C domain-containing protein</fullName>
    </recommendedName>
</protein>
<organism evidence="3 4">
    <name type="scientific">Desulfosarcina ovata subsp. sediminis</name>
    <dbReference type="NCBI Taxonomy" id="885957"/>
    <lineage>
        <taxon>Bacteria</taxon>
        <taxon>Pseudomonadati</taxon>
        <taxon>Thermodesulfobacteriota</taxon>
        <taxon>Desulfobacteria</taxon>
        <taxon>Desulfobacterales</taxon>
        <taxon>Desulfosarcinaceae</taxon>
        <taxon>Desulfosarcina</taxon>
    </lineage>
</organism>
<reference evidence="3 4" key="1">
    <citation type="submission" date="2019-11" db="EMBL/GenBank/DDBJ databases">
        <title>Comparative genomics of hydrocarbon-degrading Desulfosarcina strains.</title>
        <authorList>
            <person name="Watanabe M."/>
            <person name="Kojima H."/>
            <person name="Fukui M."/>
        </authorList>
    </citation>
    <scope>NUCLEOTIDE SEQUENCE [LARGE SCALE GENOMIC DNA]</scope>
    <source>
        <strain evidence="3 4">28bB2T</strain>
    </source>
</reference>
<feature type="signal peptide" evidence="2">
    <location>
        <begin position="1"/>
        <end position="23"/>
    </location>
</feature>
<keyword evidence="1" id="KW-0472">Membrane</keyword>
<dbReference type="NCBIfam" id="TIGR03370">
    <property type="entry name" value="VPLPA-CTERM"/>
    <property type="match status" value="1"/>
</dbReference>
<evidence type="ECO:0008006" key="5">
    <source>
        <dbReference type="Google" id="ProtNLM"/>
    </source>
</evidence>
<evidence type="ECO:0000313" key="3">
    <source>
        <dbReference type="EMBL" id="BBO83655.1"/>
    </source>
</evidence>
<name>A0A5K7ZTV8_9BACT</name>
<evidence type="ECO:0000256" key="2">
    <source>
        <dbReference type="SAM" id="SignalP"/>
    </source>
</evidence>
<sequence length="239" mass="25440">MKKAFILIGMLFFMVATAGGAVAATTYATSVVDYDGYFMNWDTTSSFYHNEVTEYPNAGADLSWLLGAEDQTVAAGWGGDANGGTLTLHFDTGFTADGTDAYDIYVYGFGFAYNTPFNSSEMGAVKVYASSNGTDWTVISEYTGTLGEEDYVANLDFTFSSPGVPSVIMSIDLDDDISNTYDGVISYLKFELGDGETGHGRAFFTSAIEGVNAVPVPAAVWLLGSGLIGLVAIRRNQTA</sequence>
<evidence type="ECO:0000313" key="4">
    <source>
        <dbReference type="Proteomes" id="UP000425960"/>
    </source>
</evidence>
<dbReference type="RefSeq" id="WP_173179671.1">
    <property type="nucleotide sequence ID" value="NZ_AP021876.1"/>
</dbReference>
<dbReference type="InterPro" id="IPR022472">
    <property type="entry name" value="VPLPA-CTERM"/>
</dbReference>
<dbReference type="AlphaFoldDB" id="A0A5K7ZTV8"/>
<evidence type="ECO:0000256" key="1">
    <source>
        <dbReference type="SAM" id="Phobius"/>
    </source>
</evidence>
<keyword evidence="1" id="KW-0812">Transmembrane</keyword>